<evidence type="ECO:0000313" key="1">
    <source>
        <dbReference type="EMBL" id="AAZ25100.1"/>
    </source>
</evidence>
<dbReference type="STRING" id="167879.CPS_1278"/>
<organism evidence="1 2">
    <name type="scientific">Colwellia psychrerythraea (strain 34H / ATCC BAA-681)</name>
    <name type="common">Vibrio psychroerythus</name>
    <dbReference type="NCBI Taxonomy" id="167879"/>
    <lineage>
        <taxon>Bacteria</taxon>
        <taxon>Pseudomonadati</taxon>
        <taxon>Pseudomonadota</taxon>
        <taxon>Gammaproteobacteria</taxon>
        <taxon>Alteromonadales</taxon>
        <taxon>Colwelliaceae</taxon>
        <taxon>Colwellia</taxon>
    </lineage>
</organism>
<dbReference type="EMBL" id="CP000083">
    <property type="protein sequence ID" value="AAZ25100.1"/>
    <property type="molecule type" value="Genomic_DNA"/>
</dbReference>
<dbReference type="Pfam" id="PF06552">
    <property type="entry name" value="TOM20_plant"/>
    <property type="match status" value="1"/>
</dbReference>
<dbReference type="Pfam" id="PF13289">
    <property type="entry name" value="SIR2_2"/>
    <property type="match status" value="1"/>
</dbReference>
<dbReference type="Gene3D" id="1.25.40.10">
    <property type="entry name" value="Tetratricopeptide repeat domain"/>
    <property type="match status" value="2"/>
</dbReference>
<sequence length="624" mass="71706">MSKYSVKDLAQFIKKSKESDTPFVLFTGAGCSKSAGIPLAGELVEKINEDFELELKGLSKDDRQNYGKCMSVLVKEDRRKLISDYISKAKINWTHIAIALLIEKGYFQRVLTFNFDNLLARSSGLLGLYPATYDLTTADLDLHNLIVEPAVVHIHGQSHGFTLLNSDEETSKHAESLENFIASTLNQSPTLFVGYSGYADAFFPILEKKYTGQHRLFWSGRSKKEPEHLSTSLLKNYGSFAHYIQGEDSDIFFIELAQELGCFPPKIFENPYDHLLDELKHVTDFPLHESIHRDLFAKIKKQLKNDSEQYLKESLLDTDKLLIEGRYQELIDLYDNNSKLLETDLDNIALAYLRQCNDLIRNTNDFELEEIKATVIENYSKALEVKKDFYLAPFNLGVFYKDLASFTSEKGVKKIYVEREIEQYRKSILINANDYFTYNNLCSALLVLSDFTEDFEIKETLIFEALGASEQAIKIDDKEWNAYCLFGQAYFTLGEIKTVSNDKEKYFKLALNYFDSSNMAKPNNEFILDTSGLICLKLYTLTAKKYFLDKSFEYLNELDRLNPKKVYNLACAYALNLQLDKCRAMLERALASDTLPSKMHLLKDKDLDVVCELEWFKELISKAN</sequence>
<dbReference type="Gene3D" id="3.40.50.1220">
    <property type="entry name" value="TPP-binding domain"/>
    <property type="match status" value="1"/>
</dbReference>
<dbReference type="Proteomes" id="UP000000547">
    <property type="component" value="Chromosome"/>
</dbReference>
<accession>Q486J4</accession>
<name>Q486J4_COLP3</name>
<reference evidence="1" key="1">
    <citation type="journal article" date="2005" name="Proc. Natl. Acad. Sci. U.S.A.">
        <title>The psychrophilic lifestyle as revealed by the genome sequence of Colwellia psychrerythraea 34H through genomic and proteomic analyses.</title>
        <authorList>
            <person name="Methe B.A."/>
            <person name="Nelson K.E."/>
            <person name="Deming J.W."/>
            <person name="Momen B."/>
            <person name="Melamud E."/>
            <person name="Zhang X."/>
            <person name="Moult J."/>
            <person name="Madupu R."/>
            <person name="Nelson W.C."/>
            <person name="Dodson R.J."/>
            <person name="Brinkac L.M."/>
            <person name="Daugherty S.C."/>
            <person name="Durkin A.S."/>
            <person name="DeBoy R.T."/>
            <person name="Kolonay J.F."/>
            <person name="Sullivan S.A."/>
            <person name="Zhou L."/>
            <person name="Davidsen T.M."/>
            <person name="Wu M."/>
            <person name="Huston A.L."/>
            <person name="Lewis M."/>
            <person name="Weaver B."/>
            <person name="Weidman J.F."/>
            <person name="Khouri H."/>
            <person name="Utterback T.R."/>
            <person name="Feldblyum T.V."/>
            <person name="Fraser C.M."/>
        </authorList>
    </citation>
    <scope>NUCLEOTIDE SEQUENCE [LARGE SCALE GENOMIC DNA]</scope>
    <source>
        <strain evidence="1">34H</strain>
    </source>
</reference>
<dbReference type="PROSITE" id="PS51257">
    <property type="entry name" value="PROKAR_LIPOPROTEIN"/>
    <property type="match status" value="1"/>
</dbReference>
<proteinExistence type="predicted"/>
<protein>
    <submittedName>
        <fullName evidence="1">Putative lipoprotein</fullName>
    </submittedName>
</protein>
<dbReference type="InterPro" id="IPR029035">
    <property type="entry name" value="DHS-like_NAD/FAD-binding_dom"/>
</dbReference>
<gene>
    <name evidence="1" type="ordered locus">CPS_1278</name>
</gene>
<keyword evidence="1" id="KW-0449">Lipoprotein</keyword>
<evidence type="ECO:0000313" key="2">
    <source>
        <dbReference type="Proteomes" id="UP000000547"/>
    </source>
</evidence>
<dbReference type="SUPFAM" id="SSF52467">
    <property type="entry name" value="DHS-like NAD/FAD-binding domain"/>
    <property type="match status" value="1"/>
</dbReference>
<dbReference type="SUPFAM" id="SSF48452">
    <property type="entry name" value="TPR-like"/>
    <property type="match status" value="1"/>
</dbReference>
<dbReference type="HOGENOM" id="CLU_469006_0_0_6"/>
<dbReference type="RefSeq" id="WP_011042115.1">
    <property type="nucleotide sequence ID" value="NC_003910.7"/>
</dbReference>
<dbReference type="KEGG" id="cps:CPS_1278"/>
<dbReference type="AlphaFoldDB" id="Q486J4"/>
<dbReference type="InterPro" id="IPR011990">
    <property type="entry name" value="TPR-like_helical_dom_sf"/>
</dbReference>